<dbReference type="EnsemblBacteria" id="ABF87828">
    <property type="protein sequence ID" value="ABF87828"/>
    <property type="gene ID" value="MXAN_1818"/>
</dbReference>
<dbReference type="eggNOG" id="ENOG5031DEX">
    <property type="taxonomic scope" value="Bacteria"/>
</dbReference>
<organism evidence="1 2">
    <name type="scientific">Myxococcus xanthus (strain DK1622)</name>
    <dbReference type="NCBI Taxonomy" id="246197"/>
    <lineage>
        <taxon>Bacteria</taxon>
        <taxon>Pseudomonadati</taxon>
        <taxon>Myxococcota</taxon>
        <taxon>Myxococcia</taxon>
        <taxon>Myxococcales</taxon>
        <taxon>Cystobacterineae</taxon>
        <taxon>Myxococcaceae</taxon>
        <taxon>Myxococcus</taxon>
    </lineage>
</organism>
<evidence type="ECO:0000313" key="2">
    <source>
        <dbReference type="Proteomes" id="UP000002402"/>
    </source>
</evidence>
<dbReference type="STRING" id="246197.MXAN_1818"/>
<dbReference type="Proteomes" id="UP000002402">
    <property type="component" value="Chromosome"/>
</dbReference>
<gene>
    <name evidence="1" type="ordered locus">MXAN_1818</name>
</gene>
<proteinExistence type="predicted"/>
<dbReference type="AlphaFoldDB" id="Q1DBA9"/>
<name>Q1DBA9_MYXXD</name>
<keyword evidence="2" id="KW-1185">Reference proteome</keyword>
<protein>
    <submittedName>
        <fullName evidence="1">Uncharacterized protein</fullName>
    </submittedName>
</protein>
<sequence>MLASTPTGEEAMVIVMRDGRVLQGTAVQIVKGMQDIAFGVERLSLGEYIDWVVGNAQRFESVALRVQGETDEEKAASLVDEMLREGLATKG</sequence>
<dbReference type="EMBL" id="CP000113">
    <property type="protein sequence ID" value="ABF87828.1"/>
    <property type="molecule type" value="Genomic_DNA"/>
</dbReference>
<reference evidence="1 2" key="1">
    <citation type="journal article" date="2006" name="Proc. Natl. Acad. Sci. U.S.A.">
        <title>Evolution of sensory complexity recorded in a myxobacterial genome.</title>
        <authorList>
            <person name="Goldman B.S."/>
            <person name="Nierman W.C."/>
            <person name="Kaiser D."/>
            <person name="Slater S.C."/>
            <person name="Durkin A.S."/>
            <person name="Eisen J.A."/>
            <person name="Ronning C.M."/>
            <person name="Barbazuk W.B."/>
            <person name="Blanchard M."/>
            <person name="Field C."/>
            <person name="Halling C."/>
            <person name="Hinkle G."/>
            <person name="Iartchuk O."/>
            <person name="Kim H.S."/>
            <person name="Mackenzie C."/>
            <person name="Madupu R."/>
            <person name="Miller N."/>
            <person name="Shvartsbeyn A."/>
            <person name="Sullivan S.A."/>
            <person name="Vaudin M."/>
            <person name="Wiegand R."/>
            <person name="Kaplan H.B."/>
        </authorList>
    </citation>
    <scope>NUCLEOTIDE SEQUENCE [LARGE SCALE GENOMIC DNA]</scope>
    <source>
        <strain evidence="2">DK1622</strain>
    </source>
</reference>
<accession>Q1DBA9</accession>
<dbReference type="KEGG" id="mxa:MXAN_1818"/>
<evidence type="ECO:0000313" key="1">
    <source>
        <dbReference type="EMBL" id="ABF87828.1"/>
    </source>
</evidence>
<dbReference type="HOGENOM" id="CLU_2569106_0_0_7"/>